<dbReference type="InterPro" id="IPR012914">
    <property type="entry name" value="PucR_dom"/>
</dbReference>
<organism evidence="5 6">
    <name type="scientific">Alicyclobacillus dauci</name>
    <dbReference type="NCBI Taxonomy" id="1475485"/>
    <lineage>
        <taxon>Bacteria</taxon>
        <taxon>Bacillati</taxon>
        <taxon>Bacillota</taxon>
        <taxon>Bacilli</taxon>
        <taxon>Bacillales</taxon>
        <taxon>Alicyclobacillaceae</taxon>
        <taxon>Alicyclobacillus</taxon>
    </lineage>
</organism>
<evidence type="ECO:0000256" key="1">
    <source>
        <dbReference type="ARBA" id="ARBA00006754"/>
    </source>
</evidence>
<evidence type="ECO:0000259" key="4">
    <source>
        <dbReference type="Pfam" id="PF17853"/>
    </source>
</evidence>
<gene>
    <name evidence="5" type="ORF">NZD86_00545</name>
</gene>
<feature type="domain" description="CdaR GGDEF-like" evidence="4">
    <location>
        <begin position="267"/>
        <end position="393"/>
    </location>
</feature>
<dbReference type="PANTHER" id="PTHR33744:SF1">
    <property type="entry name" value="DNA-BINDING TRANSCRIPTIONAL ACTIVATOR ADER"/>
    <property type="match status" value="1"/>
</dbReference>
<dbReference type="PANTHER" id="PTHR33744">
    <property type="entry name" value="CARBOHYDRATE DIACID REGULATOR"/>
    <property type="match status" value="1"/>
</dbReference>
<dbReference type="InterPro" id="IPR041522">
    <property type="entry name" value="CdaR_GGDEF"/>
</dbReference>
<dbReference type="InterPro" id="IPR042070">
    <property type="entry name" value="PucR_C-HTH_sf"/>
</dbReference>
<dbReference type="InterPro" id="IPR051448">
    <property type="entry name" value="CdaR-like_regulators"/>
</dbReference>
<accession>A0ABY6Z2H4</accession>
<protein>
    <submittedName>
        <fullName evidence="5">PucR family transcriptional regulator ligand-binding domain-containing protein</fullName>
    </submittedName>
</protein>
<name>A0ABY6Z2H4_9BACL</name>
<dbReference type="Proteomes" id="UP001164803">
    <property type="component" value="Chromosome"/>
</dbReference>
<dbReference type="EMBL" id="CP104064">
    <property type="protein sequence ID" value="WAH37103.1"/>
    <property type="molecule type" value="Genomic_DNA"/>
</dbReference>
<proteinExistence type="inferred from homology"/>
<evidence type="ECO:0000313" key="6">
    <source>
        <dbReference type="Proteomes" id="UP001164803"/>
    </source>
</evidence>
<evidence type="ECO:0000259" key="2">
    <source>
        <dbReference type="Pfam" id="PF07905"/>
    </source>
</evidence>
<dbReference type="Pfam" id="PF07905">
    <property type="entry name" value="PucR"/>
    <property type="match status" value="1"/>
</dbReference>
<reference evidence="5" key="1">
    <citation type="submission" date="2022-08" db="EMBL/GenBank/DDBJ databases">
        <title>Alicyclobacillus dauci DSM2870, complete genome.</title>
        <authorList>
            <person name="Wang Q."/>
            <person name="Cai R."/>
            <person name="Wang Z."/>
        </authorList>
    </citation>
    <scope>NUCLEOTIDE SEQUENCE</scope>
    <source>
        <strain evidence="5">DSM 28700</strain>
    </source>
</reference>
<evidence type="ECO:0000259" key="3">
    <source>
        <dbReference type="Pfam" id="PF13556"/>
    </source>
</evidence>
<feature type="domain" description="PucR C-terminal helix-turn-helix" evidence="3">
    <location>
        <begin position="446"/>
        <end position="504"/>
    </location>
</feature>
<sequence>MEQTPFTVEKLLQLPIMQDAKLVGGFEGTVNEILCVDIMEIPDITGWLRKGEFVLTTGYSFQDNPQGLCRVLEEIHHVDGAAVGFKPKRFLQATPPDAIELSNMYGIPLIEIPSAIPYIEITQPIMEQILNSQLTMMREVYNINSRFVTLLATQRSQELLNVLGQLLGCEAALLTFNGDVQMRTAGFTVDDVKMVRNIRSGNTAMAYVALTRTLDLTDAFETMCLDQVVALMSLELTAKDAHASQGKRVREEFLVELLSGSLRMEGILVQRANQLDFPQGLSRVVMVMEPLEDQPGNMSSKDRVQSQVADWINQTHRTVFVAASVGDHVVLLFASSESNPVTQQQIVRHMVTTLQVEVEERFGLSMRVAIGEARQDLRDVGQSYEEARRAMSVCKKVRPDLRVVHWSDIYVEDMLLTMGPHPTLDRLYTSLISPIHAYDLENGTDLLRTLDIYLQFGGNTKQVAAAMFIHRNSVHYRLERIQDILGRDLNDPELSFRLNLTLRAWKLGLGRSN</sequence>
<keyword evidence="6" id="KW-1185">Reference proteome</keyword>
<comment type="similarity">
    <text evidence="1">Belongs to the CdaR family.</text>
</comment>
<dbReference type="Gene3D" id="1.10.10.2840">
    <property type="entry name" value="PucR C-terminal helix-turn-helix domain"/>
    <property type="match status" value="1"/>
</dbReference>
<feature type="domain" description="Purine catabolism PurC-like" evidence="2">
    <location>
        <begin position="11"/>
        <end position="129"/>
    </location>
</feature>
<dbReference type="InterPro" id="IPR025736">
    <property type="entry name" value="PucR_C-HTH_dom"/>
</dbReference>
<dbReference type="RefSeq" id="WP_268044542.1">
    <property type="nucleotide sequence ID" value="NZ_CP104064.1"/>
</dbReference>
<dbReference type="Pfam" id="PF13556">
    <property type="entry name" value="HTH_30"/>
    <property type="match status" value="1"/>
</dbReference>
<dbReference type="Pfam" id="PF17853">
    <property type="entry name" value="GGDEF_2"/>
    <property type="match status" value="1"/>
</dbReference>
<evidence type="ECO:0000313" key="5">
    <source>
        <dbReference type="EMBL" id="WAH37103.1"/>
    </source>
</evidence>